<dbReference type="STRING" id="1202772.A0A1V9YIV1"/>
<protein>
    <submittedName>
        <fullName evidence="2">Protein kinase</fullName>
    </submittedName>
</protein>
<reference evidence="2 3" key="1">
    <citation type="journal article" date="2014" name="Genome Biol. Evol.">
        <title>The secreted proteins of Achlya hypogyna and Thraustotheca clavata identify the ancestral oomycete secretome and reveal gene acquisitions by horizontal gene transfer.</title>
        <authorList>
            <person name="Misner I."/>
            <person name="Blouin N."/>
            <person name="Leonard G."/>
            <person name="Richards T.A."/>
            <person name="Lane C.E."/>
        </authorList>
    </citation>
    <scope>NUCLEOTIDE SEQUENCE [LARGE SCALE GENOMIC DNA]</scope>
    <source>
        <strain evidence="2 3">ATCC 48635</strain>
    </source>
</reference>
<dbReference type="InterPro" id="IPR051681">
    <property type="entry name" value="Ser/Thr_Kinases-Pseudokinases"/>
</dbReference>
<gene>
    <name evidence="2" type="ORF">ACHHYP_11614</name>
</gene>
<organism evidence="2 3">
    <name type="scientific">Achlya hypogyna</name>
    <name type="common">Oomycete</name>
    <name type="synonym">Protoachlya hypogyna</name>
    <dbReference type="NCBI Taxonomy" id="1202772"/>
    <lineage>
        <taxon>Eukaryota</taxon>
        <taxon>Sar</taxon>
        <taxon>Stramenopiles</taxon>
        <taxon>Oomycota</taxon>
        <taxon>Saprolegniomycetes</taxon>
        <taxon>Saprolegniales</taxon>
        <taxon>Achlyaceae</taxon>
        <taxon>Achlya</taxon>
    </lineage>
</organism>
<dbReference type="InterPro" id="IPR000719">
    <property type="entry name" value="Prot_kinase_dom"/>
</dbReference>
<dbReference type="EMBL" id="JNBR01001646">
    <property type="protein sequence ID" value="OQR85638.1"/>
    <property type="molecule type" value="Genomic_DNA"/>
</dbReference>
<name>A0A1V9YIV1_ACHHY</name>
<dbReference type="AlphaFoldDB" id="A0A1V9YIV1"/>
<evidence type="ECO:0000313" key="3">
    <source>
        <dbReference type="Proteomes" id="UP000243579"/>
    </source>
</evidence>
<keyword evidence="3" id="KW-1185">Reference proteome</keyword>
<keyword evidence="2" id="KW-0808">Transferase</keyword>
<dbReference type="PANTHER" id="PTHR44329:SF214">
    <property type="entry name" value="PROTEIN KINASE DOMAIN-CONTAINING PROTEIN"/>
    <property type="match status" value="1"/>
</dbReference>
<evidence type="ECO:0000313" key="2">
    <source>
        <dbReference type="EMBL" id="OQR85638.1"/>
    </source>
</evidence>
<comment type="caution">
    <text evidence="2">The sequence shown here is derived from an EMBL/GenBank/DDBJ whole genome shotgun (WGS) entry which is preliminary data.</text>
</comment>
<dbReference type="OrthoDB" id="5966500at2759"/>
<sequence>MTVVFFDATAATDDVATDSDDELHETPVASGPQRLRSRAAFNGFPNPPRLNPCRLQSLHVVALRAVLRREGPRPKVLLEWLPGGSARDALNALLEGRSPAVPFDTLRVAVDVATALADLHAHGVVHRDVRAGAVLLAADGRAKLDCAGLADARAPLEHGVGSLCWAAPEVLTGGGGGSPADIYAFGVFLTELVTRQKPFAAAQLHVWELLEGVRNGTLRPAVGDACEHWYRELPEACLSFHPAARPTADQVLRCLMQHAK</sequence>
<feature type="domain" description="Protein kinase" evidence="1">
    <location>
        <begin position="1"/>
        <end position="260"/>
    </location>
</feature>
<dbReference type="GO" id="GO:0005524">
    <property type="term" value="F:ATP binding"/>
    <property type="evidence" value="ECO:0007669"/>
    <property type="project" value="InterPro"/>
</dbReference>
<dbReference type="Pfam" id="PF07714">
    <property type="entry name" value="PK_Tyr_Ser-Thr"/>
    <property type="match status" value="1"/>
</dbReference>
<dbReference type="PANTHER" id="PTHR44329">
    <property type="entry name" value="SERINE/THREONINE-PROTEIN KINASE TNNI3K-RELATED"/>
    <property type="match status" value="1"/>
</dbReference>
<dbReference type="Proteomes" id="UP000243579">
    <property type="component" value="Unassembled WGS sequence"/>
</dbReference>
<proteinExistence type="predicted"/>
<dbReference type="PROSITE" id="PS50011">
    <property type="entry name" value="PROTEIN_KINASE_DOM"/>
    <property type="match status" value="1"/>
</dbReference>
<evidence type="ECO:0000259" key="1">
    <source>
        <dbReference type="PROSITE" id="PS50011"/>
    </source>
</evidence>
<keyword evidence="2" id="KW-0418">Kinase</keyword>
<dbReference type="SUPFAM" id="SSF56112">
    <property type="entry name" value="Protein kinase-like (PK-like)"/>
    <property type="match status" value="1"/>
</dbReference>
<dbReference type="InterPro" id="IPR001245">
    <property type="entry name" value="Ser-Thr/Tyr_kinase_cat_dom"/>
</dbReference>
<dbReference type="Gene3D" id="1.10.510.10">
    <property type="entry name" value="Transferase(Phosphotransferase) domain 1"/>
    <property type="match status" value="1"/>
</dbReference>
<dbReference type="GO" id="GO:0004674">
    <property type="term" value="F:protein serine/threonine kinase activity"/>
    <property type="evidence" value="ECO:0007669"/>
    <property type="project" value="TreeGrafter"/>
</dbReference>
<accession>A0A1V9YIV1</accession>
<dbReference type="InterPro" id="IPR011009">
    <property type="entry name" value="Kinase-like_dom_sf"/>
</dbReference>